<proteinExistence type="predicted"/>
<accession>A0A0E0B1A1</accession>
<dbReference type="Gramene" id="OGLUM09G05920.1">
    <property type="protein sequence ID" value="OGLUM09G05920.1"/>
    <property type="gene ID" value="OGLUM09G05920"/>
</dbReference>
<reference evidence="1" key="2">
    <citation type="submission" date="2018-05" db="EMBL/GenBank/DDBJ databases">
        <title>OgluRS3 (Oryza glumaepatula Reference Sequence Version 3).</title>
        <authorList>
            <person name="Zhang J."/>
            <person name="Kudrna D."/>
            <person name="Lee S."/>
            <person name="Talag J."/>
            <person name="Welchert J."/>
            <person name="Wing R.A."/>
        </authorList>
    </citation>
    <scope>NUCLEOTIDE SEQUENCE [LARGE SCALE GENOMIC DNA]</scope>
</reference>
<evidence type="ECO:0000313" key="2">
    <source>
        <dbReference type="Proteomes" id="UP000026961"/>
    </source>
</evidence>
<dbReference type="EnsemblPlants" id="OGLUM09G05920.1">
    <property type="protein sequence ID" value="OGLUM09G05920.1"/>
    <property type="gene ID" value="OGLUM09G05920"/>
</dbReference>
<dbReference type="AlphaFoldDB" id="A0A0E0B1A1"/>
<organism evidence="1">
    <name type="scientific">Oryza glumipatula</name>
    <dbReference type="NCBI Taxonomy" id="40148"/>
    <lineage>
        <taxon>Eukaryota</taxon>
        <taxon>Viridiplantae</taxon>
        <taxon>Streptophyta</taxon>
        <taxon>Embryophyta</taxon>
        <taxon>Tracheophyta</taxon>
        <taxon>Spermatophyta</taxon>
        <taxon>Magnoliopsida</taxon>
        <taxon>Liliopsida</taxon>
        <taxon>Poales</taxon>
        <taxon>Poaceae</taxon>
        <taxon>BOP clade</taxon>
        <taxon>Oryzoideae</taxon>
        <taxon>Oryzeae</taxon>
        <taxon>Oryzinae</taxon>
        <taxon>Oryza</taxon>
    </lineage>
</organism>
<protein>
    <submittedName>
        <fullName evidence="1">Uncharacterized protein</fullName>
    </submittedName>
</protein>
<keyword evidence="2" id="KW-1185">Reference proteome</keyword>
<sequence>MEWAASTTVAADRQRSHSLSPLPSRCAQLFQAFQWEERVTNICYAFLTGLRLWWTWHTMCPFLKLGLNAMEAHC</sequence>
<reference evidence="1" key="1">
    <citation type="submission" date="2015-04" db="UniProtKB">
        <authorList>
            <consortium name="EnsemblPlants"/>
        </authorList>
    </citation>
    <scope>IDENTIFICATION</scope>
</reference>
<dbReference type="Proteomes" id="UP000026961">
    <property type="component" value="Chromosome 9"/>
</dbReference>
<dbReference type="HOGENOM" id="CLU_2691794_0_0_1"/>
<evidence type="ECO:0000313" key="1">
    <source>
        <dbReference type="EnsemblPlants" id="OGLUM09G05920.1"/>
    </source>
</evidence>
<name>A0A0E0B1A1_9ORYZ</name>